<dbReference type="EMBL" id="PNGJ01000002">
    <property type="protein sequence ID" value="PMC25016.1"/>
    <property type="molecule type" value="Genomic_DNA"/>
</dbReference>
<dbReference type="Proteomes" id="UP000235564">
    <property type="component" value="Unassembled WGS sequence"/>
</dbReference>
<gene>
    <name evidence="2" type="ORF">CJ231_03745</name>
</gene>
<evidence type="ECO:0000313" key="3">
    <source>
        <dbReference type="Proteomes" id="UP000235564"/>
    </source>
</evidence>
<dbReference type="RefSeq" id="WP_102696781.1">
    <property type="nucleotide sequence ID" value="NZ_CAUPNR010000037.1"/>
</dbReference>
<organism evidence="2 3">
    <name type="scientific">Hoylesella buccalis</name>
    <dbReference type="NCBI Taxonomy" id="28127"/>
    <lineage>
        <taxon>Bacteria</taxon>
        <taxon>Pseudomonadati</taxon>
        <taxon>Bacteroidota</taxon>
        <taxon>Bacteroidia</taxon>
        <taxon>Bacteroidales</taxon>
        <taxon>Prevotellaceae</taxon>
        <taxon>Hoylesella</taxon>
    </lineage>
</organism>
<feature type="chain" id="PRO_5014834298" evidence="1">
    <location>
        <begin position="25"/>
        <end position="367"/>
    </location>
</feature>
<accession>A0A2N6QSS8</accession>
<feature type="signal peptide" evidence="1">
    <location>
        <begin position="1"/>
        <end position="24"/>
    </location>
</feature>
<comment type="caution">
    <text evidence="2">The sequence shown here is derived from an EMBL/GenBank/DDBJ whole genome shotgun (WGS) entry which is preliminary data.</text>
</comment>
<evidence type="ECO:0000313" key="2">
    <source>
        <dbReference type="EMBL" id="PMC25016.1"/>
    </source>
</evidence>
<protein>
    <submittedName>
        <fullName evidence="2">Uncharacterized protein</fullName>
    </submittedName>
</protein>
<dbReference type="OrthoDB" id="1075845at2"/>
<evidence type="ECO:0000256" key="1">
    <source>
        <dbReference type="SAM" id="SignalP"/>
    </source>
</evidence>
<proteinExistence type="predicted"/>
<reference evidence="2 3" key="1">
    <citation type="submission" date="2017-09" db="EMBL/GenBank/DDBJ databases">
        <title>Bacterial strain isolated from the female urinary microbiota.</title>
        <authorList>
            <person name="Thomas-White K."/>
            <person name="Kumar N."/>
            <person name="Forster S."/>
            <person name="Putonti C."/>
            <person name="Lawley T."/>
            <person name="Wolfe A.J."/>
        </authorList>
    </citation>
    <scope>NUCLEOTIDE SEQUENCE [LARGE SCALE GENOMIC DNA]</scope>
    <source>
        <strain evidence="2 3">UMB0536</strain>
    </source>
</reference>
<keyword evidence="1" id="KW-0732">Signal</keyword>
<dbReference type="AlphaFoldDB" id="A0A2N6QSS8"/>
<sequence length="367" mass="40292">MNIRKIFKTLLCLLAITVAMQVAAQGAMKATVDVSVNCNANGPMTLSLSKGTTCVSYSMQLFTSDIATRIGDAVLVNYFSNQKTEKRTPNLKDAKFVDMGFCVLPEKEYTLLTLGYDKDGAAGFVTRTSFTTPKHKPAGNPRLTCTVTALGPDSVTVKFSPNADVAGYAICQFEAGSIDSIVAHHGPMMGFSNPSDMIRRFSGQSAYTKEMSHTWDDMIPNYDYEICALPWDKDGVYLDIVTTPVKTALLGGEGVAAVNIEIGQFGGSDDTGYFQEIVYTPNDQAAVHRDIIITEEAFNAKDMGERGVIDMLQKDIPQDPYWNQYRVDRAKWNALPATTYIACSMARNVKGEWGKLHTKKFTTPAKQ</sequence>
<name>A0A2N6QSS8_9BACT</name>